<gene>
    <name evidence="1" type="ORF">BJ969_005568</name>
</gene>
<keyword evidence="2" id="KW-1185">Reference proteome</keyword>
<protein>
    <submittedName>
        <fullName evidence="1">Uncharacterized protein</fullName>
    </submittedName>
</protein>
<evidence type="ECO:0000313" key="1">
    <source>
        <dbReference type="EMBL" id="MBB5072480.1"/>
    </source>
</evidence>
<dbReference type="RefSeq" id="WP_184483861.1">
    <property type="nucleotide sequence ID" value="NZ_JACHIV010000001.1"/>
</dbReference>
<dbReference type="AlphaFoldDB" id="A0A840NKS4"/>
<dbReference type="EMBL" id="JACHIV010000001">
    <property type="protein sequence ID" value="MBB5072480.1"/>
    <property type="molecule type" value="Genomic_DNA"/>
</dbReference>
<reference evidence="1 2" key="1">
    <citation type="submission" date="2020-08" db="EMBL/GenBank/DDBJ databases">
        <title>Sequencing the genomes of 1000 actinobacteria strains.</title>
        <authorList>
            <person name="Klenk H.-P."/>
        </authorList>
    </citation>
    <scope>NUCLEOTIDE SEQUENCE [LARGE SCALE GENOMIC DNA]</scope>
    <source>
        <strain evidence="1 2">DSM 45582</strain>
    </source>
</reference>
<sequence>MDGFRVFLRGEPRIDLVLASLQLQHPFAVLDGPIGSTGLVGVRAAVLVELCEDHDEPGGLGRYPLLVRFTGTDGPERAWRAAHAFLWTVTRGGEVDEALLLGPGTAPLRYHRGRIAPVRAVHSED</sequence>
<dbReference type="Proteomes" id="UP000580474">
    <property type="component" value="Unassembled WGS sequence"/>
</dbReference>
<name>A0A840NKS4_9PSEU</name>
<evidence type="ECO:0000313" key="2">
    <source>
        <dbReference type="Proteomes" id="UP000580474"/>
    </source>
</evidence>
<accession>A0A840NKS4</accession>
<proteinExistence type="predicted"/>
<organism evidence="1 2">
    <name type="scientific">Saccharopolyspora gloriosae</name>
    <dbReference type="NCBI Taxonomy" id="455344"/>
    <lineage>
        <taxon>Bacteria</taxon>
        <taxon>Bacillati</taxon>
        <taxon>Actinomycetota</taxon>
        <taxon>Actinomycetes</taxon>
        <taxon>Pseudonocardiales</taxon>
        <taxon>Pseudonocardiaceae</taxon>
        <taxon>Saccharopolyspora</taxon>
    </lineage>
</organism>
<comment type="caution">
    <text evidence="1">The sequence shown here is derived from an EMBL/GenBank/DDBJ whole genome shotgun (WGS) entry which is preliminary data.</text>
</comment>